<evidence type="ECO:0000313" key="1">
    <source>
        <dbReference type="EMBL" id="KHE75099.1"/>
    </source>
</evidence>
<dbReference type="Proteomes" id="UP000030664">
    <property type="component" value="Unassembled WGS sequence"/>
</dbReference>
<comment type="caution">
    <text evidence="1">The sequence shown here is derived from an EMBL/GenBank/DDBJ whole genome shotgun (WGS) entry which is preliminary data.</text>
</comment>
<dbReference type="RefSeq" id="WP_035962250.1">
    <property type="nucleotide sequence ID" value="NZ_FXBD01000017.1"/>
</dbReference>
<dbReference type="InterPro" id="IPR021412">
    <property type="entry name" value="DUF3052"/>
</dbReference>
<dbReference type="STRING" id="223184.AS25_05060"/>
<accession>A0A0B0DIL0</accession>
<dbReference type="EMBL" id="JROM01000016">
    <property type="protein sequence ID" value="KHE75099.1"/>
    <property type="molecule type" value="Genomic_DNA"/>
</dbReference>
<dbReference type="eggNOG" id="ENOG5032TPU">
    <property type="taxonomic scope" value="Bacteria"/>
</dbReference>
<name>A0A0B0DIL0_9MICC</name>
<evidence type="ECO:0000313" key="2">
    <source>
        <dbReference type="Proteomes" id="UP000030664"/>
    </source>
</evidence>
<organism evidence="1 2">
    <name type="scientific">Kocuria marina</name>
    <dbReference type="NCBI Taxonomy" id="223184"/>
    <lineage>
        <taxon>Bacteria</taxon>
        <taxon>Bacillati</taxon>
        <taxon>Actinomycetota</taxon>
        <taxon>Actinomycetes</taxon>
        <taxon>Micrococcales</taxon>
        <taxon>Micrococcaceae</taxon>
        <taxon>Kocuria</taxon>
    </lineage>
</organism>
<dbReference type="Pfam" id="PF11253">
    <property type="entry name" value="DUF3052"/>
    <property type="match status" value="1"/>
</dbReference>
<evidence type="ECO:0008006" key="3">
    <source>
        <dbReference type="Google" id="ProtNLM"/>
    </source>
</evidence>
<gene>
    <name evidence="1" type="ORF">AS25_05060</name>
</gene>
<reference evidence="1 2" key="1">
    <citation type="submission" date="2014-09" db="EMBL/GenBank/DDBJ databases">
        <title>High-quality draft genome sequence of Kocuria marina SO9-6, an actinobacterium isolated from a copper mine.</title>
        <authorList>
            <person name="Castro D.B."/>
            <person name="Pereira L.B."/>
            <person name="Silva M.V."/>
            <person name="Silva B.P."/>
            <person name="Zanardi B.R."/>
            <person name="Carlos C."/>
            <person name="Belgini D.R."/>
            <person name="Limache E.G."/>
            <person name="Lacerda G.V."/>
            <person name="Nery M.B."/>
            <person name="Gomes M.B."/>
            <person name="Souza S."/>
            <person name="Silva T.M."/>
            <person name="Rodrigues V.D."/>
            <person name="Paulino L.C."/>
            <person name="Vicentini R."/>
            <person name="Ferraz L.F."/>
            <person name="Ottoboni L.M."/>
        </authorList>
    </citation>
    <scope>NUCLEOTIDE SEQUENCE [LARGE SCALE GENOMIC DNA]</scope>
    <source>
        <strain evidence="1 2">SO9-6</strain>
    </source>
</reference>
<protein>
    <recommendedName>
        <fullName evidence="3">DUF3052 domain-containing protein</fullName>
    </recommendedName>
</protein>
<proteinExistence type="predicted"/>
<dbReference type="AlphaFoldDB" id="A0A0B0DIL0"/>
<sequence>MSEAKAPEESIAAQLNLKDGDYVQEFGYDDDVDADLRERIEDAIGSELFDEDAQEVVDAVVLWWRDGDGDLVDELVDVQTTLDDGGVVWLLTPKAGRQDHVSPADIQEAASTAGLHVTSAARVSPDWSVSRLTPKRNF</sequence>